<keyword evidence="1" id="KW-0472">Membrane</keyword>
<protein>
    <recommendedName>
        <fullName evidence="4">Fam-m protein</fullName>
    </recommendedName>
</protein>
<reference evidence="3" key="1">
    <citation type="submission" date="2016-05" db="EMBL/GenBank/DDBJ databases">
        <authorList>
            <person name="Naeem Raeece"/>
        </authorList>
    </citation>
    <scope>NUCLEOTIDE SEQUENCE [LARGE SCALE GENOMIC DNA]</scope>
</reference>
<organism evidence="2 3">
    <name type="scientific">Plasmodium malariae</name>
    <dbReference type="NCBI Taxonomy" id="5858"/>
    <lineage>
        <taxon>Eukaryota</taxon>
        <taxon>Sar</taxon>
        <taxon>Alveolata</taxon>
        <taxon>Apicomplexa</taxon>
        <taxon>Aconoidasida</taxon>
        <taxon>Haemosporida</taxon>
        <taxon>Plasmodiidae</taxon>
        <taxon>Plasmodium</taxon>
        <taxon>Plasmodium (Plasmodium)</taxon>
    </lineage>
</organism>
<evidence type="ECO:0000313" key="2">
    <source>
        <dbReference type="EMBL" id="SBS99970.1"/>
    </source>
</evidence>
<evidence type="ECO:0008006" key="4">
    <source>
        <dbReference type="Google" id="ProtNLM"/>
    </source>
</evidence>
<evidence type="ECO:0000256" key="1">
    <source>
        <dbReference type="SAM" id="Phobius"/>
    </source>
</evidence>
<name>A0A1A8X410_PLAMA</name>
<keyword evidence="1" id="KW-0812">Transmembrane</keyword>
<proteinExistence type="predicted"/>
<dbReference type="AlphaFoldDB" id="A0A1A8X410"/>
<dbReference type="Proteomes" id="UP000078597">
    <property type="component" value="Unassembled WGS sequence"/>
</dbReference>
<gene>
    <name evidence="2" type="ORF">PMALA_073350</name>
</gene>
<accession>A0A1A8X410</accession>
<dbReference type="VEuPathDB" id="PlasmoDB:PmUG01_00036300"/>
<dbReference type="EMBL" id="FLQW01006112">
    <property type="protein sequence ID" value="SBS99970.1"/>
    <property type="molecule type" value="Genomic_DNA"/>
</dbReference>
<dbReference type="InterPro" id="IPR022139">
    <property type="entry name" value="Fam-L/Fam-M-like_plasmodium"/>
</dbReference>
<sequence>MDENYNIGRKINSRYYRLLGKCRQYNDLNNAWLKEKFPINGENKKKDASNNKSNATVKCKQFNISSLNKAQHYIEVIDFNNGTFDGKHFHFEKKWIKKKNYDKFLDKKRRICDIALKKIKFRNYGYGVAIFFLFVLLGLGLPIWRGLELSVQNLQNQRAGIFNSIITFITTMTGLDEGTIYVVLFVVVMIILAIIVIIAIYKILSNNERYKKIKLMTE</sequence>
<feature type="transmembrane region" description="Helical" evidence="1">
    <location>
        <begin position="124"/>
        <end position="144"/>
    </location>
</feature>
<evidence type="ECO:0000313" key="3">
    <source>
        <dbReference type="Proteomes" id="UP000078597"/>
    </source>
</evidence>
<keyword evidence="1" id="KW-1133">Transmembrane helix</keyword>
<feature type="transmembrane region" description="Helical" evidence="1">
    <location>
        <begin position="180"/>
        <end position="204"/>
    </location>
</feature>
<dbReference type="Pfam" id="PF12420">
    <property type="entry name" value="DUF3671"/>
    <property type="match status" value="1"/>
</dbReference>